<evidence type="ECO:0000256" key="4">
    <source>
        <dbReference type="SAM" id="MobiDB-lite"/>
    </source>
</evidence>
<dbReference type="SUPFAM" id="SSF46934">
    <property type="entry name" value="UBA-like"/>
    <property type="match status" value="1"/>
</dbReference>
<feature type="compositionally biased region" description="Low complexity" evidence="4">
    <location>
        <begin position="307"/>
        <end position="338"/>
    </location>
</feature>
<dbReference type="InterPro" id="IPR051833">
    <property type="entry name" value="TC-DDR_regulator"/>
</dbReference>
<name>A0A7R9A9B5_9CRUS</name>
<keyword evidence="6" id="KW-1185">Reference proteome</keyword>
<keyword evidence="3" id="KW-0597">Phosphoprotein</keyword>
<dbReference type="EMBL" id="LR902043">
    <property type="protein sequence ID" value="CAD7249857.1"/>
    <property type="molecule type" value="Genomic_DNA"/>
</dbReference>
<proteinExistence type="predicted"/>
<feature type="compositionally biased region" description="Low complexity" evidence="4">
    <location>
        <begin position="969"/>
        <end position="986"/>
    </location>
</feature>
<comment type="subcellular location">
    <subcellularLocation>
        <location evidence="1">Cytoplasm</location>
    </subcellularLocation>
</comment>
<evidence type="ECO:0000313" key="5">
    <source>
        <dbReference type="EMBL" id="CAD7249857.1"/>
    </source>
</evidence>
<feature type="compositionally biased region" description="Low complexity" evidence="4">
    <location>
        <begin position="564"/>
        <end position="573"/>
    </location>
</feature>
<evidence type="ECO:0000256" key="3">
    <source>
        <dbReference type="ARBA" id="ARBA00022553"/>
    </source>
</evidence>
<dbReference type="Proteomes" id="UP000677054">
    <property type="component" value="Unassembled WGS sequence"/>
</dbReference>
<dbReference type="GO" id="GO:0005634">
    <property type="term" value="C:nucleus"/>
    <property type="evidence" value="ECO:0007669"/>
    <property type="project" value="TreeGrafter"/>
</dbReference>
<sequence>MPALLVMSGNSGGGGKRGRENRLKMVAEKPPTIRAPDTQVAPIPKVQPTQEQIRLAQMIEGPKSLAKDLELKQKIQELIELTGKPQDVVAVAMHDCDNDAEKAAVALLEGDGEEQMGKWETTNKKKKKQTTEGEKKEKSLREEDEKGDSGSRERDGEGEGIDEGPMEGRDRGRGRLRGPPRLRFRGRGGGFRREARPGSKEGGGEEEATRGGMGSERGRSRGRRGVMNGPRRGGGGKMFQGRGGSNPSMFLGSIDTWSNSQAEGLDGSKKKSTGDLNISTWDDSFPAAEDWDNEEWSGSLRETKVFTPSVSSPAPASAPSVTDATTPLMTTTSSSSPASIPPPLESQPSNGQVIDLQALLRQKPQESNRCLGSGEMLERNEPRPMTMAQQEFLSQFTGQKSTSSSSTGDPLKPSSVYVNSSDVYSKSTSTGSRGMSGYGLGTDSSRPATQGKPPSRLSKPRQTKIPSSAVEMPDEAMELLDVQFGGLEFGTESSALDILASSEGITFVGPDDLIGPTSSQVSDGLTFGTGKSKSPGSGPGEEMKGMTSSYGGKPPSATIVTCAPQPSSQPPSSHYQDSMTPSSYPTSQGSIAQYEGVTSGYQVQVTETSPGSGSYSQASGNPSYTSGPYGIYGDGAGNSYVSGNGTASYKLGSGRQERSGSNTSVTSSQPLHSATSVSKKKIESLANQYDSGAVSAANGTDLSSLPPVTSYGVVNMGMPSSTAGGSPVLVIRFVLALSQVFERSGHKGMHISGASKTGMTTATYGTTPDGSSVPLLGPSYIMSGAPFHYGIHQPLLSFQDMQLLQSRIPQMQQAPPSHTRSSELKYPSTTMSTGVGPRGLDATGSPGHLATSQQTAAVVSQAATSHTAAGSFLPSTATAPATAFPAAQYAYIYHGGLVPGTFPQYHQTPPTAPAAAIYPVPSAASAAHGMTAAAPLAKANAYGQANFSGSSYDHLAAVTSPDGSDYTKGYGSSSGLGSKPNSSGGSPTDISSMYHKKVSNSYEKYTSGGGGSAYASAAAAAYPAQMFIPTLHGPHQQHSPLQIHPGLHQEAQGSGHGHHRSAGAPPNKPWSKGTNNYWS</sequence>
<dbReference type="Gene3D" id="1.10.8.10">
    <property type="entry name" value="DNA helicase RuvA subunit, C-terminal domain"/>
    <property type="match status" value="1"/>
</dbReference>
<feature type="region of interest" description="Disordered" evidence="4">
    <location>
        <begin position="1"/>
        <end position="20"/>
    </location>
</feature>
<dbReference type="EMBL" id="CAJPEV010002526">
    <property type="protein sequence ID" value="CAG0897199.1"/>
    <property type="molecule type" value="Genomic_DNA"/>
</dbReference>
<evidence type="ECO:0008006" key="7">
    <source>
        <dbReference type="Google" id="ProtNLM"/>
    </source>
</evidence>
<dbReference type="Pfam" id="PF12478">
    <property type="entry name" value="UBAP2-Lig"/>
    <property type="match status" value="1"/>
</dbReference>
<feature type="region of interest" description="Disordered" evidence="4">
    <location>
        <begin position="510"/>
        <end position="590"/>
    </location>
</feature>
<organism evidence="5">
    <name type="scientific">Darwinula stevensoni</name>
    <dbReference type="NCBI Taxonomy" id="69355"/>
    <lineage>
        <taxon>Eukaryota</taxon>
        <taxon>Metazoa</taxon>
        <taxon>Ecdysozoa</taxon>
        <taxon>Arthropoda</taxon>
        <taxon>Crustacea</taxon>
        <taxon>Oligostraca</taxon>
        <taxon>Ostracoda</taxon>
        <taxon>Podocopa</taxon>
        <taxon>Podocopida</taxon>
        <taxon>Darwinulocopina</taxon>
        <taxon>Darwinuloidea</taxon>
        <taxon>Darwinulidae</taxon>
        <taxon>Darwinula</taxon>
    </lineage>
</organism>
<feature type="compositionally biased region" description="Gly residues" evidence="4">
    <location>
        <begin position="231"/>
        <end position="244"/>
    </location>
</feature>
<feature type="compositionally biased region" description="Polar residues" evidence="4">
    <location>
        <begin position="387"/>
        <end position="400"/>
    </location>
</feature>
<gene>
    <name evidence="5" type="ORF">DSTB1V02_LOCUS9643</name>
</gene>
<evidence type="ECO:0000256" key="1">
    <source>
        <dbReference type="ARBA" id="ARBA00004496"/>
    </source>
</evidence>
<feature type="compositionally biased region" description="Polar residues" evidence="4">
    <location>
        <begin position="574"/>
        <end position="590"/>
    </location>
</feature>
<accession>A0A7R9A9B5</accession>
<feature type="region of interest" description="Disordered" evidence="4">
    <location>
        <begin position="1030"/>
        <end position="1079"/>
    </location>
</feature>
<dbReference type="AlphaFoldDB" id="A0A7R9A9B5"/>
<feature type="compositionally biased region" description="Polar residues" evidence="4">
    <location>
        <begin position="659"/>
        <end position="677"/>
    </location>
</feature>
<feature type="compositionally biased region" description="Basic and acidic residues" evidence="4">
    <location>
        <begin position="115"/>
        <end position="157"/>
    </location>
</feature>
<feature type="compositionally biased region" description="Basic and acidic residues" evidence="4">
    <location>
        <begin position="191"/>
        <end position="209"/>
    </location>
</feature>
<feature type="region of interest" description="Disordered" evidence="4">
    <location>
        <begin position="103"/>
        <end position="471"/>
    </location>
</feature>
<dbReference type="OrthoDB" id="6382903at2759"/>
<feature type="compositionally biased region" description="Low complexity" evidence="4">
    <location>
        <begin position="414"/>
        <end position="427"/>
    </location>
</feature>
<feature type="compositionally biased region" description="Basic residues" evidence="4">
    <location>
        <begin position="174"/>
        <end position="186"/>
    </location>
</feature>
<dbReference type="InterPro" id="IPR009060">
    <property type="entry name" value="UBA-like_sf"/>
</dbReference>
<feature type="region of interest" description="Disordered" evidence="4">
    <location>
        <begin position="812"/>
        <end position="839"/>
    </location>
</feature>
<evidence type="ECO:0000313" key="6">
    <source>
        <dbReference type="Proteomes" id="UP000677054"/>
    </source>
</evidence>
<keyword evidence="2" id="KW-0963">Cytoplasm</keyword>
<dbReference type="PANTHER" id="PTHR16308">
    <property type="entry name" value="UBIQUITIN ASSOCIATED PROTEIN 2-LIKE/LINGERER"/>
    <property type="match status" value="1"/>
</dbReference>
<feature type="region of interest" description="Disordered" evidence="4">
    <location>
        <begin position="649"/>
        <end position="679"/>
    </location>
</feature>
<dbReference type="CDD" id="cd14277">
    <property type="entry name" value="UBA_UBP2_like"/>
    <property type="match status" value="1"/>
</dbReference>
<dbReference type="InterPro" id="IPR022166">
    <property type="entry name" value="UBAP2/Lig"/>
</dbReference>
<protein>
    <recommendedName>
        <fullName evidence="7">Ubiquitin-associated protein 2-like</fullName>
    </recommendedName>
</protein>
<dbReference type="GO" id="GO:0005737">
    <property type="term" value="C:cytoplasm"/>
    <property type="evidence" value="ECO:0007669"/>
    <property type="project" value="UniProtKB-SubCell"/>
</dbReference>
<evidence type="ECO:0000256" key="2">
    <source>
        <dbReference type="ARBA" id="ARBA00022490"/>
    </source>
</evidence>
<feature type="region of interest" description="Disordered" evidence="4">
    <location>
        <begin position="967"/>
        <end position="992"/>
    </location>
</feature>
<reference evidence="5" key="1">
    <citation type="submission" date="2020-11" db="EMBL/GenBank/DDBJ databases">
        <authorList>
            <person name="Tran Van P."/>
        </authorList>
    </citation>
    <scope>NUCLEOTIDE SEQUENCE</scope>
</reference>
<dbReference type="PANTHER" id="PTHR16308:SF13">
    <property type="entry name" value="PROTEIN LINGERER"/>
    <property type="match status" value="1"/>
</dbReference>